<organism evidence="2 3">
    <name type="scientific">Sphingomonas donggukensis</name>
    <dbReference type="NCBI Taxonomy" id="2949093"/>
    <lineage>
        <taxon>Bacteria</taxon>
        <taxon>Pseudomonadati</taxon>
        <taxon>Pseudomonadota</taxon>
        <taxon>Alphaproteobacteria</taxon>
        <taxon>Sphingomonadales</taxon>
        <taxon>Sphingomonadaceae</taxon>
        <taxon>Sphingomonas</taxon>
    </lineage>
</organism>
<evidence type="ECO:0000313" key="2">
    <source>
        <dbReference type="EMBL" id="URW75084.1"/>
    </source>
</evidence>
<evidence type="ECO:0000313" key="3">
    <source>
        <dbReference type="Proteomes" id="UP001055580"/>
    </source>
</evidence>
<dbReference type="NCBIfam" id="TIGR01451">
    <property type="entry name" value="B_ant_repeat"/>
    <property type="match status" value="1"/>
</dbReference>
<keyword evidence="3" id="KW-1185">Reference proteome</keyword>
<dbReference type="InterPro" id="IPR047589">
    <property type="entry name" value="DUF11_rpt"/>
</dbReference>
<name>A0ABY4TT14_9SPHN</name>
<evidence type="ECO:0008006" key="4">
    <source>
        <dbReference type="Google" id="ProtNLM"/>
    </source>
</evidence>
<protein>
    <recommendedName>
        <fullName evidence="4">DUF11 domain-containing protein</fullName>
    </recommendedName>
</protein>
<keyword evidence="1" id="KW-0732">Signal</keyword>
<proteinExistence type="predicted"/>
<dbReference type="Proteomes" id="UP001055580">
    <property type="component" value="Chromosome"/>
</dbReference>
<sequence length="326" mass="31416">MPRQTKVCALAGVAALALVAATPARAEGVHAGTVINNTATATFTEGGTATTLTSNTVSLRVDEVLDVAVAARASGDAIVNVGASNQIITFTVTNSGNGQEAFKLLGTGTLGGDDFDPTIAAVAIDTNGNGLYDVGIDAIVAPGAFSPVLNPDASITVFVIAGVGVDLPDGARGLVGLTATAATGSGSPGTVFAGQGTGGGDAIVGATTATAQAASALLVRRASVAFTKSAVVSDPYGGQRVVPGAVVTYRLTAAVSGAGTVSGLRVLDAIPGGTTYVPASLTLEGASLSDDADGDAGTASAAGIEVAIGTAAAGAARTVTFKVKVN</sequence>
<feature type="signal peptide" evidence="1">
    <location>
        <begin position="1"/>
        <end position="26"/>
    </location>
</feature>
<dbReference type="RefSeq" id="WP_250750670.1">
    <property type="nucleotide sequence ID" value="NZ_CP098401.1"/>
</dbReference>
<reference evidence="2" key="1">
    <citation type="submission" date="2022-05" db="EMBL/GenBank/DDBJ databases">
        <title>Sphingomonas sp. strain RMG20 Genome sequencing and assembly.</title>
        <authorList>
            <person name="Kim I."/>
        </authorList>
    </citation>
    <scope>NUCLEOTIDE SEQUENCE</scope>
    <source>
        <strain evidence="2">RMG20</strain>
    </source>
</reference>
<gene>
    <name evidence="2" type="ORF">M9980_11005</name>
</gene>
<accession>A0ABY4TT14</accession>
<dbReference type="EMBL" id="CP098401">
    <property type="protein sequence ID" value="URW75084.1"/>
    <property type="molecule type" value="Genomic_DNA"/>
</dbReference>
<feature type="chain" id="PRO_5046171889" description="DUF11 domain-containing protein" evidence="1">
    <location>
        <begin position="27"/>
        <end position="326"/>
    </location>
</feature>
<evidence type="ECO:0000256" key="1">
    <source>
        <dbReference type="SAM" id="SignalP"/>
    </source>
</evidence>